<evidence type="ECO:0000256" key="1">
    <source>
        <dbReference type="SAM" id="Phobius"/>
    </source>
</evidence>
<protein>
    <submittedName>
        <fullName evidence="2">Uncharacterized protein</fullName>
    </submittedName>
</protein>
<name>A0A4S4MS14_9APHY</name>
<evidence type="ECO:0000313" key="2">
    <source>
        <dbReference type="EMBL" id="THH28098.1"/>
    </source>
</evidence>
<dbReference type="EMBL" id="SGPM01000202">
    <property type="protein sequence ID" value="THH28098.1"/>
    <property type="molecule type" value="Genomic_DNA"/>
</dbReference>
<keyword evidence="1" id="KW-1133">Transmembrane helix</keyword>
<feature type="transmembrane region" description="Helical" evidence="1">
    <location>
        <begin position="20"/>
        <end position="41"/>
    </location>
</feature>
<keyword evidence="1" id="KW-0472">Membrane</keyword>
<proteinExistence type="predicted"/>
<organism evidence="2 3">
    <name type="scientific">Antrodiella citrinella</name>
    <dbReference type="NCBI Taxonomy" id="2447956"/>
    <lineage>
        <taxon>Eukaryota</taxon>
        <taxon>Fungi</taxon>
        <taxon>Dikarya</taxon>
        <taxon>Basidiomycota</taxon>
        <taxon>Agaricomycotina</taxon>
        <taxon>Agaricomycetes</taxon>
        <taxon>Polyporales</taxon>
        <taxon>Steccherinaceae</taxon>
        <taxon>Antrodiella</taxon>
    </lineage>
</organism>
<comment type="caution">
    <text evidence="2">The sequence shown here is derived from an EMBL/GenBank/DDBJ whole genome shotgun (WGS) entry which is preliminary data.</text>
</comment>
<dbReference type="OrthoDB" id="5327923at2759"/>
<sequence>MAANNGTDYLRVSDFLDELLLELPMTAVAYAVSGAYLWEFLTSLDFEWSFIMQRKAVTWPMISYFAGRYLALFTVCVAIYGNVPPTPGPGLVQFEDPDSLYVLVGEIITGTFYNLWIVAATVSFIGVFASTLLLDLTVFILTVSRIRRLGSFGTRTRLLDRILQDGLFYFLLVLSSGRALSGCYQGGPFSVVGIPKLEESIPAQYFPDTLIVHDPHGVSMACDGRYYDEGSLVDVAGTSDFFDDEGDKVYEGETGYETHKTDDAKKKRTAFVYKRVYPTLLACIATKAQHAEKGQDGSMSHTAHLYMEPKHRMGTGHHSHLAPVQSMKLAIQQRNAREILASEAKTYNDFPAHLSDEYCGYHLLSPFMQTLSPSCAVVPKFFGYYVPVYEPEDFGTSATCQCYSLLMRLHINEIIHQSFCERNIVVQPGPLTKPPIARSLKTPSFRVIDFGRSMSWKQWLKSMREKDLARYKAEQEAIEKGERVHIPSWDKCSTRCTMMEAETSVQSVDENPYWQSFESNLKTDWRRARRDLLFKELEVI</sequence>
<reference evidence="2 3" key="1">
    <citation type="submission" date="2019-02" db="EMBL/GenBank/DDBJ databases">
        <title>Genome sequencing of the rare red list fungi Antrodiella citrinella (Flaviporus citrinellus).</title>
        <authorList>
            <person name="Buettner E."/>
            <person name="Kellner H."/>
        </authorList>
    </citation>
    <scope>NUCLEOTIDE SEQUENCE [LARGE SCALE GENOMIC DNA]</scope>
    <source>
        <strain evidence="2 3">DSM 108506</strain>
    </source>
</reference>
<evidence type="ECO:0000313" key="3">
    <source>
        <dbReference type="Proteomes" id="UP000308730"/>
    </source>
</evidence>
<feature type="transmembrane region" description="Helical" evidence="1">
    <location>
        <begin position="115"/>
        <end position="141"/>
    </location>
</feature>
<keyword evidence="1" id="KW-0812">Transmembrane</keyword>
<accession>A0A4S4MS14</accession>
<keyword evidence="3" id="KW-1185">Reference proteome</keyword>
<dbReference type="AlphaFoldDB" id="A0A4S4MS14"/>
<dbReference type="Proteomes" id="UP000308730">
    <property type="component" value="Unassembled WGS sequence"/>
</dbReference>
<gene>
    <name evidence="2" type="ORF">EUX98_g6086</name>
</gene>
<feature type="transmembrane region" description="Helical" evidence="1">
    <location>
        <begin position="62"/>
        <end position="81"/>
    </location>
</feature>